<name>A0ABP1RBK4_9HEXA</name>
<keyword evidence="2" id="KW-1185">Reference proteome</keyword>
<protein>
    <submittedName>
        <fullName evidence="1">Uncharacterized protein</fullName>
    </submittedName>
</protein>
<sequence length="86" mass="9403">MSRRRLDPALRLYDHPHPISINRATLDANVLNNQHAYIRYPKKQQQSNAKKKETSIAAASGIGSGLSSELSYSVYSCGLSLSSIVG</sequence>
<proteinExistence type="predicted"/>
<comment type="caution">
    <text evidence="1">The sequence shown here is derived from an EMBL/GenBank/DDBJ whole genome shotgun (WGS) entry which is preliminary data.</text>
</comment>
<evidence type="ECO:0000313" key="1">
    <source>
        <dbReference type="EMBL" id="CAL8125222.1"/>
    </source>
</evidence>
<reference evidence="1 2" key="1">
    <citation type="submission" date="2024-08" db="EMBL/GenBank/DDBJ databases">
        <authorList>
            <person name="Cucini C."/>
            <person name="Frati F."/>
        </authorList>
    </citation>
    <scope>NUCLEOTIDE SEQUENCE [LARGE SCALE GENOMIC DNA]</scope>
</reference>
<accession>A0ABP1RBK4</accession>
<dbReference type="EMBL" id="CAXLJM020000069">
    <property type="protein sequence ID" value="CAL8125222.1"/>
    <property type="molecule type" value="Genomic_DNA"/>
</dbReference>
<evidence type="ECO:0000313" key="2">
    <source>
        <dbReference type="Proteomes" id="UP001642540"/>
    </source>
</evidence>
<gene>
    <name evidence="1" type="ORF">ODALV1_LOCUS20895</name>
</gene>
<organism evidence="1 2">
    <name type="scientific">Orchesella dallaii</name>
    <dbReference type="NCBI Taxonomy" id="48710"/>
    <lineage>
        <taxon>Eukaryota</taxon>
        <taxon>Metazoa</taxon>
        <taxon>Ecdysozoa</taxon>
        <taxon>Arthropoda</taxon>
        <taxon>Hexapoda</taxon>
        <taxon>Collembola</taxon>
        <taxon>Entomobryomorpha</taxon>
        <taxon>Entomobryoidea</taxon>
        <taxon>Orchesellidae</taxon>
        <taxon>Orchesellinae</taxon>
        <taxon>Orchesella</taxon>
    </lineage>
</organism>
<dbReference type="Proteomes" id="UP001642540">
    <property type="component" value="Unassembled WGS sequence"/>
</dbReference>